<comment type="caution">
    <text evidence="1">The sequence shown here is derived from an EMBL/GenBank/DDBJ whole genome shotgun (WGS) entry which is preliminary data.</text>
</comment>
<gene>
    <name evidence="1" type="ORF">GCM10009067_20820</name>
</gene>
<evidence type="ECO:0000313" key="1">
    <source>
        <dbReference type="EMBL" id="GGK68354.1"/>
    </source>
</evidence>
<dbReference type="CDD" id="cd11532">
    <property type="entry name" value="NTP-PPase_COG4997"/>
    <property type="match status" value="1"/>
</dbReference>
<dbReference type="Proteomes" id="UP000614221">
    <property type="component" value="Unassembled WGS sequence"/>
</dbReference>
<dbReference type="InterPro" id="IPR038735">
    <property type="entry name" value="MSMEG_1276-like_NTP-PPase_dom"/>
</dbReference>
<sequence>MSELDDMARKFDKLVRNKIPKVIEHNGETPTVSLAGEDEYSERLVDKLEEEVAEYRESHDIEELVDILEVIHAIRKDRGLTREELQDERALKAEQRGRFDEGIVLKRVDE</sequence>
<reference evidence="1" key="2">
    <citation type="submission" date="2020-09" db="EMBL/GenBank/DDBJ databases">
        <authorList>
            <person name="Sun Q."/>
            <person name="Ohkuma M."/>
        </authorList>
    </citation>
    <scope>NUCLEOTIDE SEQUENCE</scope>
    <source>
        <strain evidence="1">JCM 19018</strain>
    </source>
</reference>
<evidence type="ECO:0000313" key="2">
    <source>
        <dbReference type="Proteomes" id="UP000614221"/>
    </source>
</evidence>
<name>A0A830ES60_9EURY</name>
<protein>
    <recommendedName>
        <fullName evidence="3">Phosphoribosyl-ATP pyrophosphohydrolase</fullName>
    </recommendedName>
</protein>
<dbReference type="AlphaFoldDB" id="A0A830ES60"/>
<evidence type="ECO:0008006" key="3">
    <source>
        <dbReference type="Google" id="ProtNLM"/>
    </source>
</evidence>
<dbReference type="EMBL" id="BMPD01000003">
    <property type="protein sequence ID" value="GGK68354.1"/>
    <property type="molecule type" value="Genomic_DNA"/>
</dbReference>
<proteinExistence type="predicted"/>
<accession>A0A830ES60</accession>
<reference evidence="1" key="1">
    <citation type="journal article" date="2014" name="Int. J. Syst. Evol. Microbiol.">
        <title>Complete genome sequence of Corynebacterium casei LMG S-19264T (=DSM 44701T), isolated from a smear-ripened cheese.</title>
        <authorList>
            <consortium name="US DOE Joint Genome Institute (JGI-PGF)"/>
            <person name="Walter F."/>
            <person name="Albersmeier A."/>
            <person name="Kalinowski J."/>
            <person name="Ruckert C."/>
        </authorList>
    </citation>
    <scope>NUCLEOTIDE SEQUENCE</scope>
    <source>
        <strain evidence="1">JCM 19018</strain>
    </source>
</reference>
<organism evidence="1 2">
    <name type="scientific">Haloarcula sebkhae</name>
    <dbReference type="NCBI Taxonomy" id="932660"/>
    <lineage>
        <taxon>Archaea</taxon>
        <taxon>Methanobacteriati</taxon>
        <taxon>Methanobacteriota</taxon>
        <taxon>Stenosarchaea group</taxon>
        <taxon>Halobacteria</taxon>
        <taxon>Halobacteriales</taxon>
        <taxon>Haloarculaceae</taxon>
        <taxon>Haloarcula</taxon>
    </lineage>
</organism>